<dbReference type="Proteomes" id="UP000824596">
    <property type="component" value="Unassembled WGS sequence"/>
</dbReference>
<dbReference type="PRINTS" id="PR00368">
    <property type="entry name" value="FADPNR"/>
</dbReference>
<accession>A0A9P8MQJ6</accession>
<dbReference type="InterPro" id="IPR050097">
    <property type="entry name" value="Ferredoxin-NADP_redctase_2"/>
</dbReference>
<dbReference type="InterPro" id="IPR023753">
    <property type="entry name" value="FAD/NAD-binding_dom"/>
</dbReference>
<dbReference type="Gene3D" id="3.50.50.60">
    <property type="entry name" value="FAD/NAD(P)-binding domain"/>
    <property type="match status" value="2"/>
</dbReference>
<comment type="similarity">
    <text evidence="1">Belongs to the class-II pyridine nucleotide-disulfide oxidoreductase family.</text>
</comment>
<gene>
    <name evidence="6" type="ORF">HRG_08954</name>
</gene>
<dbReference type="Pfam" id="PF07992">
    <property type="entry name" value="Pyr_redox_2"/>
    <property type="match status" value="1"/>
</dbReference>
<dbReference type="GeneID" id="68358083"/>
<keyword evidence="3" id="KW-0560">Oxidoreductase</keyword>
<dbReference type="InterPro" id="IPR036188">
    <property type="entry name" value="FAD/NAD-bd_sf"/>
</dbReference>
<evidence type="ECO:0000256" key="2">
    <source>
        <dbReference type="ARBA" id="ARBA00022630"/>
    </source>
</evidence>
<protein>
    <submittedName>
        <fullName evidence="6">Pyridine nucleotide-disulfide oxidoreductase domain-containing protein</fullName>
    </submittedName>
</protein>
<name>A0A9P8MQJ6_9HYPO</name>
<dbReference type="PRINTS" id="PR00469">
    <property type="entry name" value="PNDRDTASEII"/>
</dbReference>
<keyword evidence="2" id="KW-0285">Flavoprotein</keyword>
<comment type="caution">
    <text evidence="6">The sequence shown here is derived from an EMBL/GenBank/DDBJ whole genome shotgun (WGS) entry which is preliminary data.</text>
</comment>
<feature type="signal peptide" evidence="4">
    <location>
        <begin position="1"/>
        <end position="20"/>
    </location>
</feature>
<keyword evidence="7" id="KW-1185">Reference proteome</keyword>
<feature type="chain" id="PRO_5040238465" evidence="4">
    <location>
        <begin position="21"/>
        <end position="405"/>
    </location>
</feature>
<reference evidence="6" key="1">
    <citation type="submission" date="2021-09" db="EMBL/GenBank/DDBJ databases">
        <title>A high-quality genome of the endoparasitic fungus Hirsutella rhossiliensis with a comparison of Hirsutella genomes reveals transposable elements contributing to genome size variation.</title>
        <authorList>
            <person name="Lin R."/>
            <person name="Jiao Y."/>
            <person name="Sun X."/>
            <person name="Ling J."/>
            <person name="Xie B."/>
            <person name="Cheng X."/>
        </authorList>
    </citation>
    <scope>NUCLEOTIDE SEQUENCE</scope>
    <source>
        <strain evidence="6">HR02</strain>
    </source>
</reference>
<evidence type="ECO:0000313" key="7">
    <source>
        <dbReference type="Proteomes" id="UP000824596"/>
    </source>
</evidence>
<evidence type="ECO:0000313" key="6">
    <source>
        <dbReference type="EMBL" id="KAH0959933.1"/>
    </source>
</evidence>
<dbReference type="OrthoDB" id="4570620at2759"/>
<dbReference type="SUPFAM" id="SSF51905">
    <property type="entry name" value="FAD/NAD(P)-binding domain"/>
    <property type="match status" value="1"/>
</dbReference>
<dbReference type="PANTHER" id="PTHR48105">
    <property type="entry name" value="THIOREDOXIN REDUCTASE 1-RELATED-RELATED"/>
    <property type="match status" value="1"/>
</dbReference>
<proteinExistence type="inferred from homology"/>
<organism evidence="6 7">
    <name type="scientific">Hirsutella rhossiliensis</name>
    <dbReference type="NCBI Taxonomy" id="111463"/>
    <lineage>
        <taxon>Eukaryota</taxon>
        <taxon>Fungi</taxon>
        <taxon>Dikarya</taxon>
        <taxon>Ascomycota</taxon>
        <taxon>Pezizomycotina</taxon>
        <taxon>Sordariomycetes</taxon>
        <taxon>Hypocreomycetidae</taxon>
        <taxon>Hypocreales</taxon>
        <taxon>Ophiocordycipitaceae</taxon>
        <taxon>Hirsutella</taxon>
    </lineage>
</organism>
<evidence type="ECO:0000259" key="5">
    <source>
        <dbReference type="Pfam" id="PF07992"/>
    </source>
</evidence>
<evidence type="ECO:0000256" key="1">
    <source>
        <dbReference type="ARBA" id="ARBA00009333"/>
    </source>
</evidence>
<sequence length="405" mass="44057">MWFQAAAALVLSSLPLLATAAPATSGEPHIDHDVVIVGGGPSGLSALSGLARVRRNVLLIDSGEYRNGPTRHMHDVLGFDGVTPAYYRWAGRQQISHYKTVSMRNGTVTKIEPMQNNTYFRVTYAVNKGAESMTKTARKIILATGLRDLLPKTPGIRENWGSGIYWCPWCDGHEHEDQRLGLIAPLESIPGLVREILSLNRDIVAFVNGTDTPQAQVATDKASPQWRDYLKIHNVRVENRTIASVERTANGTNGSEDPSLPTVAEHDKFLVTFASGEPVARDAFLTSFKNEQASKVGEAMGVKLLGGRLTADGSKGLVTNIPGVYAVGDANSDNSTNVPHALFSGKRTAVFVHVQLERETAEKELAAFAQAGKPAKRSIHEEARSVWNVMNGRSDEMLFAGEFDQ</sequence>
<dbReference type="GO" id="GO:0016491">
    <property type="term" value="F:oxidoreductase activity"/>
    <property type="evidence" value="ECO:0007669"/>
    <property type="project" value="UniProtKB-KW"/>
</dbReference>
<keyword evidence="4" id="KW-0732">Signal</keyword>
<dbReference type="RefSeq" id="XP_044717446.1">
    <property type="nucleotide sequence ID" value="XM_044867425.1"/>
</dbReference>
<feature type="domain" description="FAD/NAD(P)-binding" evidence="5">
    <location>
        <begin position="32"/>
        <end position="172"/>
    </location>
</feature>
<dbReference type="GO" id="GO:0097237">
    <property type="term" value="P:cellular response to toxic substance"/>
    <property type="evidence" value="ECO:0007669"/>
    <property type="project" value="UniProtKB-ARBA"/>
</dbReference>
<evidence type="ECO:0000256" key="3">
    <source>
        <dbReference type="ARBA" id="ARBA00023002"/>
    </source>
</evidence>
<dbReference type="AlphaFoldDB" id="A0A9P8MQJ6"/>
<evidence type="ECO:0000256" key="4">
    <source>
        <dbReference type="SAM" id="SignalP"/>
    </source>
</evidence>
<dbReference type="EMBL" id="JAIZPD010000011">
    <property type="protein sequence ID" value="KAH0959933.1"/>
    <property type="molecule type" value="Genomic_DNA"/>
</dbReference>